<gene>
    <name evidence="2" type="ORF">Tco_1079724</name>
</gene>
<dbReference type="PANTHER" id="PTHR42648">
    <property type="entry name" value="TRANSPOSASE, PUTATIVE-RELATED"/>
    <property type="match status" value="1"/>
</dbReference>
<evidence type="ECO:0000313" key="3">
    <source>
        <dbReference type="Proteomes" id="UP001151760"/>
    </source>
</evidence>
<keyword evidence="3" id="KW-1185">Reference proteome</keyword>
<dbReference type="InterPro" id="IPR057670">
    <property type="entry name" value="SH3_retrovirus"/>
</dbReference>
<name>A0ABQ5HSW0_9ASTR</name>
<comment type="caution">
    <text evidence="2">The sequence shown here is derived from an EMBL/GenBank/DDBJ whole genome shotgun (WGS) entry which is preliminary data.</text>
</comment>
<evidence type="ECO:0000313" key="2">
    <source>
        <dbReference type="EMBL" id="GJT90879.1"/>
    </source>
</evidence>
<dbReference type="Proteomes" id="UP001151760">
    <property type="component" value="Unassembled WGS sequence"/>
</dbReference>
<dbReference type="SUPFAM" id="SSF53098">
    <property type="entry name" value="Ribonuclease H-like"/>
    <property type="match status" value="1"/>
</dbReference>
<dbReference type="PANTHER" id="PTHR42648:SF27">
    <property type="entry name" value="RNA-DIRECTED DNA POLYMERASE"/>
    <property type="match status" value="1"/>
</dbReference>
<proteinExistence type="predicted"/>
<sequence length="413" mass="47977">MADSLSLNIEIPECSKRTSRIRHLQFQWYKGRDEEESMSAKANYSKDETRGGNRAEDLLGLIHIDLCGPFQVPTRDGDTCFVTFTDDFSRYGYVYLSTHKHEVFKTFVTFQRAVENQLDKNIKSLRSDRGVKRTTPNKLESRAIKCKFVGYPKEIARYSFYYPEEYQVFVERNGQFLESDYMLQEFSGSDKILDEIKHASNLPDRYFGFLMILEAMNAEIHSIKDNEVWDLVDLPLGTKVVGCKWVLKNKTDMDGNELFKPYSMHIEKSVLKRFKMKTSKKESWGYCPDMSYALSMTSKFQSDPKEEHWTVVKAILTYLRRIKDTCLLYGGLEDDLSVKAYWMKKFKEELKVVPSKENHVKVYCDNSTISLQNVEVIKVHTNDNTIDPLTKALPCGKHEFHANGMGLRYIGLD</sequence>
<reference evidence="2" key="2">
    <citation type="submission" date="2022-01" db="EMBL/GenBank/DDBJ databases">
        <authorList>
            <person name="Yamashiro T."/>
            <person name="Shiraishi A."/>
            <person name="Satake H."/>
            <person name="Nakayama K."/>
        </authorList>
    </citation>
    <scope>NUCLEOTIDE SEQUENCE</scope>
</reference>
<accession>A0ABQ5HSW0</accession>
<dbReference type="InterPro" id="IPR012337">
    <property type="entry name" value="RNaseH-like_sf"/>
</dbReference>
<dbReference type="InterPro" id="IPR036397">
    <property type="entry name" value="RNaseH_sf"/>
</dbReference>
<dbReference type="InterPro" id="IPR039537">
    <property type="entry name" value="Retrotran_Ty1/copia-like"/>
</dbReference>
<dbReference type="Gene3D" id="3.30.420.10">
    <property type="entry name" value="Ribonuclease H-like superfamily/Ribonuclease H"/>
    <property type="match status" value="1"/>
</dbReference>
<reference evidence="2" key="1">
    <citation type="journal article" date="2022" name="Int. J. Mol. Sci.">
        <title>Draft Genome of Tanacetum Coccineum: Genomic Comparison of Closely Related Tanacetum-Family Plants.</title>
        <authorList>
            <person name="Yamashiro T."/>
            <person name="Shiraishi A."/>
            <person name="Nakayama K."/>
            <person name="Satake H."/>
        </authorList>
    </citation>
    <scope>NUCLEOTIDE SEQUENCE</scope>
</reference>
<evidence type="ECO:0000259" key="1">
    <source>
        <dbReference type="Pfam" id="PF25597"/>
    </source>
</evidence>
<organism evidence="2 3">
    <name type="scientific">Tanacetum coccineum</name>
    <dbReference type="NCBI Taxonomy" id="301880"/>
    <lineage>
        <taxon>Eukaryota</taxon>
        <taxon>Viridiplantae</taxon>
        <taxon>Streptophyta</taxon>
        <taxon>Embryophyta</taxon>
        <taxon>Tracheophyta</taxon>
        <taxon>Spermatophyta</taxon>
        <taxon>Magnoliopsida</taxon>
        <taxon>eudicotyledons</taxon>
        <taxon>Gunneridae</taxon>
        <taxon>Pentapetalae</taxon>
        <taxon>asterids</taxon>
        <taxon>campanulids</taxon>
        <taxon>Asterales</taxon>
        <taxon>Asteraceae</taxon>
        <taxon>Asteroideae</taxon>
        <taxon>Anthemideae</taxon>
        <taxon>Anthemidinae</taxon>
        <taxon>Tanacetum</taxon>
    </lineage>
</organism>
<dbReference type="EMBL" id="BQNB010019964">
    <property type="protein sequence ID" value="GJT90879.1"/>
    <property type="molecule type" value="Genomic_DNA"/>
</dbReference>
<feature type="domain" description="Retroviral polymerase SH3-like" evidence="1">
    <location>
        <begin position="133"/>
        <end position="180"/>
    </location>
</feature>
<protein>
    <submittedName>
        <fullName evidence="2">Retrotransposon protein, putative, ty1-copia subclass</fullName>
    </submittedName>
</protein>
<dbReference type="Pfam" id="PF25597">
    <property type="entry name" value="SH3_retrovirus"/>
    <property type="match status" value="1"/>
</dbReference>